<dbReference type="AlphaFoldDB" id="A0A9P8CG61"/>
<dbReference type="InterPro" id="IPR036028">
    <property type="entry name" value="SH3-like_dom_sf"/>
</dbReference>
<comment type="caution">
    <text evidence="6">The sequence shown here is derived from an EMBL/GenBank/DDBJ whole genome shotgun (WGS) entry which is preliminary data.</text>
</comment>
<dbReference type="Gene3D" id="1.20.1270.60">
    <property type="entry name" value="Arfaptin homology (AH) domain/BAR domain"/>
    <property type="match status" value="1"/>
</dbReference>
<dbReference type="SUPFAM" id="SSF103657">
    <property type="entry name" value="BAR/IMD domain-like"/>
    <property type="match status" value="1"/>
</dbReference>
<dbReference type="InterPro" id="IPR004148">
    <property type="entry name" value="BAR_dom"/>
</dbReference>
<dbReference type="GO" id="GO:0008289">
    <property type="term" value="F:lipid binding"/>
    <property type="evidence" value="ECO:0007669"/>
    <property type="project" value="TreeGrafter"/>
</dbReference>
<evidence type="ECO:0000313" key="7">
    <source>
        <dbReference type="Proteomes" id="UP000887226"/>
    </source>
</evidence>
<dbReference type="InterPro" id="IPR046982">
    <property type="entry name" value="BIN3/RVS161-like"/>
</dbReference>
<proteinExistence type="predicted"/>
<accession>A0A9P8CG61</accession>
<evidence type="ECO:0000256" key="2">
    <source>
        <dbReference type="PROSITE-ProRule" id="PRU00192"/>
    </source>
</evidence>
<sequence>MNSVHRQIGRIKGKGDGNNAKVSVLLNDFEDADKTLTKVIDASKAWRDAWVSILTFQMNTLTTYEELYNQIVGTSDGHRDDPSLTSRDLLERASTLKATYTDLKTELLGEVIMMDARVIRPVMDAKEYLQPLRKTIKKRENKRLDWERYIDKVNTAQRKMKRTDKENISLAKAEQDLGIAADAFKVADDHLREVLPPIISSAFSILPHVLAVQIMIQNTILAQYYTSLHNYCEDMHFPSPPPPMDDIIATFQHRFRPIQQETEGIPIIARGKAVHQSMSIGDHGLPCKTTTLNPRNALVNRRASSQNLQPEAESHNSRAMRIPSFSSQNSLAPTPSPEPGRLTPSSYGTSPNGSYFQQAAIAKKKPPPPPPKRIGSSSLALYAVALYPFDGQSQGDLSFSEGDRIKVVKKTDSTDDWWEGQLHGRKGSFPANYCKLS</sequence>
<dbReference type="PROSITE" id="PS50002">
    <property type="entry name" value="SH3"/>
    <property type="match status" value="1"/>
</dbReference>
<dbReference type="SUPFAM" id="SSF50044">
    <property type="entry name" value="SH3-domain"/>
    <property type="match status" value="1"/>
</dbReference>
<dbReference type="PANTHER" id="PTHR47174:SF2">
    <property type="entry name" value="SH3 DOMAIN SIGNALLING PROTEIN (AFU_ORTHOLOGUE AFUA_5G07670)"/>
    <property type="match status" value="1"/>
</dbReference>
<feature type="region of interest" description="Disordered" evidence="3">
    <location>
        <begin position="325"/>
        <end position="354"/>
    </location>
</feature>
<dbReference type="GO" id="GO:0030479">
    <property type="term" value="C:actin cortical patch"/>
    <property type="evidence" value="ECO:0007669"/>
    <property type="project" value="TreeGrafter"/>
</dbReference>
<keyword evidence="7" id="KW-1185">Reference proteome</keyword>
<dbReference type="GO" id="GO:0097320">
    <property type="term" value="P:plasma membrane tubulation"/>
    <property type="evidence" value="ECO:0007669"/>
    <property type="project" value="TreeGrafter"/>
</dbReference>
<reference evidence="6" key="1">
    <citation type="journal article" date="2021" name="IMA Fungus">
        <title>Genomic characterization of three marine fungi, including Emericellopsis atlantica sp. nov. with signatures of a generalist lifestyle and marine biomass degradation.</title>
        <authorList>
            <person name="Hagestad O.C."/>
            <person name="Hou L."/>
            <person name="Andersen J.H."/>
            <person name="Hansen E.H."/>
            <person name="Altermark B."/>
            <person name="Li C."/>
            <person name="Kuhnert E."/>
            <person name="Cox R.J."/>
            <person name="Crous P.W."/>
            <person name="Spatafora J.W."/>
            <person name="Lail K."/>
            <person name="Amirebrahimi M."/>
            <person name="Lipzen A."/>
            <person name="Pangilinan J."/>
            <person name="Andreopoulos W."/>
            <person name="Hayes R.D."/>
            <person name="Ng V."/>
            <person name="Grigoriev I.V."/>
            <person name="Jackson S.A."/>
            <person name="Sutton T.D.S."/>
            <person name="Dobson A.D.W."/>
            <person name="Rama T."/>
        </authorList>
    </citation>
    <scope>NUCLEOTIDE SEQUENCE</scope>
    <source>
        <strain evidence="6">TRa3180A</strain>
    </source>
</reference>
<feature type="domain" description="BAR" evidence="5">
    <location>
        <begin position="7"/>
        <end position="241"/>
    </location>
</feature>
<dbReference type="InterPro" id="IPR027267">
    <property type="entry name" value="AH/BAR_dom_sf"/>
</dbReference>
<evidence type="ECO:0008006" key="8">
    <source>
        <dbReference type="Google" id="ProtNLM"/>
    </source>
</evidence>
<dbReference type="GO" id="GO:0006897">
    <property type="term" value="P:endocytosis"/>
    <property type="evidence" value="ECO:0007669"/>
    <property type="project" value="InterPro"/>
</dbReference>
<dbReference type="OrthoDB" id="10255128at2759"/>
<evidence type="ECO:0000256" key="1">
    <source>
        <dbReference type="ARBA" id="ARBA00022443"/>
    </source>
</evidence>
<organism evidence="6 7">
    <name type="scientific">Calycina marina</name>
    <dbReference type="NCBI Taxonomy" id="1763456"/>
    <lineage>
        <taxon>Eukaryota</taxon>
        <taxon>Fungi</taxon>
        <taxon>Dikarya</taxon>
        <taxon>Ascomycota</taxon>
        <taxon>Pezizomycotina</taxon>
        <taxon>Leotiomycetes</taxon>
        <taxon>Helotiales</taxon>
        <taxon>Pezizellaceae</taxon>
        <taxon>Calycina</taxon>
    </lineage>
</organism>
<dbReference type="PROSITE" id="PS51021">
    <property type="entry name" value="BAR"/>
    <property type="match status" value="1"/>
</dbReference>
<dbReference type="SMART" id="SM00326">
    <property type="entry name" value="SH3"/>
    <property type="match status" value="1"/>
</dbReference>
<dbReference type="GO" id="GO:0031097">
    <property type="term" value="C:medial cortex"/>
    <property type="evidence" value="ECO:0007669"/>
    <property type="project" value="TreeGrafter"/>
</dbReference>
<evidence type="ECO:0000259" key="5">
    <source>
        <dbReference type="PROSITE" id="PS51021"/>
    </source>
</evidence>
<protein>
    <recommendedName>
        <fullName evidence="8">SH3 domain-containing protein</fullName>
    </recommendedName>
</protein>
<dbReference type="Pfam" id="PF14604">
    <property type="entry name" value="SH3_9"/>
    <property type="match status" value="1"/>
</dbReference>
<keyword evidence="1 2" id="KW-0728">SH3 domain</keyword>
<feature type="compositionally biased region" description="Polar residues" evidence="3">
    <location>
        <begin position="343"/>
        <end position="354"/>
    </location>
</feature>
<evidence type="ECO:0000259" key="4">
    <source>
        <dbReference type="PROSITE" id="PS50002"/>
    </source>
</evidence>
<dbReference type="PANTHER" id="PTHR47174">
    <property type="entry name" value="BRIDGING INTEGRATOR 3"/>
    <property type="match status" value="1"/>
</dbReference>
<feature type="domain" description="SH3" evidence="4">
    <location>
        <begin position="378"/>
        <end position="437"/>
    </location>
</feature>
<dbReference type="GO" id="GO:0043332">
    <property type="term" value="C:mating projection tip"/>
    <property type="evidence" value="ECO:0007669"/>
    <property type="project" value="TreeGrafter"/>
</dbReference>
<dbReference type="GO" id="GO:0051666">
    <property type="term" value="P:actin cortical patch localization"/>
    <property type="evidence" value="ECO:0007669"/>
    <property type="project" value="InterPro"/>
</dbReference>
<dbReference type="Pfam" id="PF03114">
    <property type="entry name" value="BAR"/>
    <property type="match status" value="1"/>
</dbReference>
<dbReference type="CDD" id="cd07599">
    <property type="entry name" value="BAR_Rvs167p"/>
    <property type="match status" value="1"/>
</dbReference>
<evidence type="ECO:0000313" key="6">
    <source>
        <dbReference type="EMBL" id="KAG9245908.1"/>
    </source>
</evidence>
<evidence type="ECO:0000256" key="3">
    <source>
        <dbReference type="SAM" id="MobiDB-lite"/>
    </source>
</evidence>
<dbReference type="Proteomes" id="UP000887226">
    <property type="component" value="Unassembled WGS sequence"/>
</dbReference>
<name>A0A9P8CG61_9HELO</name>
<dbReference type="InterPro" id="IPR001452">
    <property type="entry name" value="SH3_domain"/>
</dbReference>
<dbReference type="FunFam" id="2.30.30.40:FF:000100">
    <property type="entry name" value="SH3 domain-containing YSC84-like protein 1"/>
    <property type="match status" value="1"/>
</dbReference>
<dbReference type="Gene3D" id="2.30.30.40">
    <property type="entry name" value="SH3 Domains"/>
    <property type="match status" value="1"/>
</dbReference>
<dbReference type="PRINTS" id="PR00452">
    <property type="entry name" value="SH3DOMAIN"/>
</dbReference>
<gene>
    <name evidence="6" type="ORF">BJ878DRAFT_533579</name>
</gene>
<dbReference type="EMBL" id="MU253825">
    <property type="protein sequence ID" value="KAG9245908.1"/>
    <property type="molecule type" value="Genomic_DNA"/>
</dbReference>
<dbReference type="GO" id="GO:1990528">
    <property type="term" value="C:Rvs161p-Rvs167p complex"/>
    <property type="evidence" value="ECO:0007669"/>
    <property type="project" value="TreeGrafter"/>
</dbReference>